<reference evidence="3" key="3">
    <citation type="journal article" date="2016" name="Gigascience">
        <title>De novo construction of an expanded transcriptome assembly for the western tarnished plant bug, Lygus hesperus.</title>
        <authorList>
            <person name="Tassone E.E."/>
            <person name="Geib S.M."/>
            <person name="Hall B."/>
            <person name="Fabrick J.A."/>
            <person name="Brent C.S."/>
            <person name="Hull J.J."/>
        </authorList>
    </citation>
    <scope>NUCLEOTIDE SEQUENCE</scope>
</reference>
<dbReference type="EMBL" id="GBHO01002500">
    <property type="protein sequence ID" value="JAG41104.1"/>
    <property type="molecule type" value="Transcribed_RNA"/>
</dbReference>
<gene>
    <name evidence="1" type="ORF">CM83_8588</name>
    <name evidence="2" type="ORF">CM83_8592</name>
    <name evidence="3" type="ORF">g.32635</name>
</gene>
<dbReference type="EMBL" id="GBHO01002501">
    <property type="protein sequence ID" value="JAG41103.1"/>
    <property type="molecule type" value="Transcribed_RNA"/>
</dbReference>
<proteinExistence type="predicted"/>
<organism evidence="1">
    <name type="scientific">Lygus hesperus</name>
    <name type="common">Western plant bug</name>
    <dbReference type="NCBI Taxonomy" id="30085"/>
    <lineage>
        <taxon>Eukaryota</taxon>
        <taxon>Metazoa</taxon>
        <taxon>Ecdysozoa</taxon>
        <taxon>Arthropoda</taxon>
        <taxon>Hexapoda</taxon>
        <taxon>Insecta</taxon>
        <taxon>Pterygota</taxon>
        <taxon>Neoptera</taxon>
        <taxon>Paraneoptera</taxon>
        <taxon>Hemiptera</taxon>
        <taxon>Heteroptera</taxon>
        <taxon>Panheteroptera</taxon>
        <taxon>Cimicomorpha</taxon>
        <taxon>Miridae</taxon>
        <taxon>Mirini</taxon>
        <taxon>Lygus</taxon>
    </lineage>
</organism>
<reference evidence="1" key="2">
    <citation type="submission" date="2014-07" db="EMBL/GenBank/DDBJ databases">
        <authorList>
            <person name="Hull J."/>
        </authorList>
    </citation>
    <scope>NUCLEOTIDE SEQUENCE</scope>
</reference>
<reference evidence="1" key="1">
    <citation type="journal article" date="2014" name="PLoS ONE">
        <title>Transcriptome-Based Identification of ABC Transporters in the Western Tarnished Plant Bug Lygus hesperus.</title>
        <authorList>
            <person name="Hull J.J."/>
            <person name="Chaney K."/>
            <person name="Geib S.M."/>
            <person name="Fabrick J.A."/>
            <person name="Brent C.S."/>
            <person name="Walsh D."/>
            <person name="Lavine L.C."/>
        </authorList>
    </citation>
    <scope>NUCLEOTIDE SEQUENCE</scope>
</reference>
<dbReference type="EMBL" id="GDHC01004464">
    <property type="protein sequence ID" value="JAQ14165.1"/>
    <property type="molecule type" value="Transcribed_RNA"/>
</dbReference>
<evidence type="ECO:0000313" key="1">
    <source>
        <dbReference type="EMBL" id="JAG41103.1"/>
    </source>
</evidence>
<name>A0A0A9ZCR1_LYGHE</name>
<dbReference type="AlphaFoldDB" id="A0A0A9ZCR1"/>
<sequence length="173" mass="19462">MLVNPEDGIFHSRTSYSMYNNYSESWDAAFVARDQLRKLQSVKGRSAAMDCEFKHTQETAYQTSLTTPLFLLSWFPTPPSNANVLFFNIRKRGRRTNIHLYSSSFIRAIVSGVRAASSKDSCDADDTNHCYGFIKCIPNVIYIDSLEPGQQMVALTCAITSLLLPPSAPNREH</sequence>
<protein>
    <submittedName>
        <fullName evidence="1">Uncharacterized protein</fullName>
    </submittedName>
</protein>
<evidence type="ECO:0000313" key="3">
    <source>
        <dbReference type="EMBL" id="JAQ14165.1"/>
    </source>
</evidence>
<evidence type="ECO:0000313" key="2">
    <source>
        <dbReference type="EMBL" id="JAG41104.1"/>
    </source>
</evidence>
<accession>A0A0A9ZCR1</accession>